<evidence type="ECO:0000313" key="1">
    <source>
        <dbReference type="EMBL" id="CAG4896191.1"/>
    </source>
</evidence>
<sequence>MDSTSIEERIRTRAYHLWENAPDPKGVPDEYWEQARIEILREESGGKSLESGADPDDKA</sequence>
<dbReference type="InterPro" id="IPR021327">
    <property type="entry name" value="DUF2934"/>
</dbReference>
<protein>
    <recommendedName>
        <fullName evidence="3">DUF2934 domain-containing protein</fullName>
    </recommendedName>
</protein>
<organism evidence="1 2">
    <name type="scientific">Paraburkholderia gardini</name>
    <dbReference type="NCBI Taxonomy" id="2823469"/>
    <lineage>
        <taxon>Bacteria</taxon>
        <taxon>Pseudomonadati</taxon>
        <taxon>Pseudomonadota</taxon>
        <taxon>Betaproteobacteria</taxon>
        <taxon>Burkholderiales</taxon>
        <taxon>Burkholderiaceae</taxon>
        <taxon>Paraburkholderia</taxon>
    </lineage>
</organism>
<proteinExistence type="predicted"/>
<gene>
    <name evidence="1" type="ORF">R54767_02079</name>
</gene>
<dbReference type="EMBL" id="CAJQYY010000010">
    <property type="protein sequence ID" value="CAG4896191.1"/>
    <property type="molecule type" value="Genomic_DNA"/>
</dbReference>
<comment type="caution">
    <text evidence="1">The sequence shown here is derived from an EMBL/GenBank/DDBJ whole genome shotgun (WGS) entry which is preliminary data.</text>
</comment>
<evidence type="ECO:0000313" key="2">
    <source>
        <dbReference type="Proteomes" id="UP000789752"/>
    </source>
</evidence>
<dbReference type="Pfam" id="PF11154">
    <property type="entry name" value="DUF2934"/>
    <property type="match status" value="1"/>
</dbReference>
<evidence type="ECO:0008006" key="3">
    <source>
        <dbReference type="Google" id="ProtNLM"/>
    </source>
</evidence>
<dbReference type="Proteomes" id="UP000789752">
    <property type="component" value="Unassembled WGS sequence"/>
</dbReference>
<accession>A0ABM8U2J9</accession>
<dbReference type="RefSeq" id="WP_228977673.1">
    <property type="nucleotide sequence ID" value="NZ_CAJQYY010000010.1"/>
</dbReference>
<reference evidence="1 2" key="1">
    <citation type="submission" date="2021-04" db="EMBL/GenBank/DDBJ databases">
        <authorList>
            <person name="Vanwijnsberghe S."/>
        </authorList>
    </citation>
    <scope>NUCLEOTIDE SEQUENCE [LARGE SCALE GENOMIC DNA]</scope>
    <source>
        <strain evidence="1 2">LMG 32171</strain>
    </source>
</reference>
<name>A0ABM8U2J9_9BURK</name>
<keyword evidence="2" id="KW-1185">Reference proteome</keyword>